<dbReference type="InterPro" id="IPR026846">
    <property type="entry name" value="Nse2(Mms21)"/>
</dbReference>
<evidence type="ECO:0000256" key="13">
    <source>
        <dbReference type="PROSITE-ProRule" id="PRU00452"/>
    </source>
</evidence>
<evidence type="ECO:0000256" key="2">
    <source>
        <dbReference type="ARBA" id="ARBA00004718"/>
    </source>
</evidence>
<keyword evidence="8" id="KW-0833">Ubl conjugation pathway</keyword>
<feature type="coiled-coil region" evidence="14">
    <location>
        <begin position="34"/>
        <end position="61"/>
    </location>
</feature>
<dbReference type="GO" id="GO:0030915">
    <property type="term" value="C:Smc5-Smc6 complex"/>
    <property type="evidence" value="ECO:0007669"/>
    <property type="project" value="InterPro"/>
</dbReference>
<keyword evidence="5" id="KW-0808">Transferase</keyword>
<organism evidence="17 18">
    <name type="scientific">Mesorhabditis spiculigera</name>
    <dbReference type="NCBI Taxonomy" id="96644"/>
    <lineage>
        <taxon>Eukaryota</taxon>
        <taxon>Metazoa</taxon>
        <taxon>Ecdysozoa</taxon>
        <taxon>Nematoda</taxon>
        <taxon>Chromadorea</taxon>
        <taxon>Rhabditida</taxon>
        <taxon>Rhabditina</taxon>
        <taxon>Rhabditomorpha</taxon>
        <taxon>Rhabditoidea</taxon>
        <taxon>Rhabditidae</taxon>
        <taxon>Mesorhabditinae</taxon>
        <taxon>Mesorhabditis</taxon>
    </lineage>
</organism>
<keyword evidence="9" id="KW-0862">Zinc</keyword>
<evidence type="ECO:0000256" key="3">
    <source>
        <dbReference type="ARBA" id="ARBA00008212"/>
    </source>
</evidence>
<proteinExistence type="inferred from homology"/>
<feature type="compositionally biased region" description="Polar residues" evidence="15">
    <location>
        <begin position="450"/>
        <end position="464"/>
    </location>
</feature>
<evidence type="ECO:0000256" key="6">
    <source>
        <dbReference type="ARBA" id="ARBA00022723"/>
    </source>
</evidence>
<comment type="caution">
    <text evidence="17">The sequence shown here is derived from an EMBL/GenBank/DDBJ whole genome shotgun (WGS) entry which is preliminary data.</text>
</comment>
<comment type="pathway">
    <text evidence="2">Protein modification; protein sumoylation.</text>
</comment>
<feature type="region of interest" description="Disordered" evidence="15">
    <location>
        <begin position="582"/>
        <end position="626"/>
    </location>
</feature>
<dbReference type="GO" id="GO:0061665">
    <property type="term" value="F:SUMO ligase activity"/>
    <property type="evidence" value="ECO:0007669"/>
    <property type="project" value="TreeGrafter"/>
</dbReference>
<name>A0AA36G3N3_9BILA</name>
<evidence type="ECO:0000256" key="1">
    <source>
        <dbReference type="ARBA" id="ARBA00004123"/>
    </source>
</evidence>
<dbReference type="GO" id="GO:0016925">
    <property type="term" value="P:protein sumoylation"/>
    <property type="evidence" value="ECO:0007669"/>
    <property type="project" value="TreeGrafter"/>
</dbReference>
<feature type="region of interest" description="Disordered" evidence="15">
    <location>
        <begin position="450"/>
        <end position="494"/>
    </location>
</feature>
<dbReference type="PANTHER" id="PTHR21330:SF1">
    <property type="entry name" value="E3 SUMO-PROTEIN LIGASE NSE2"/>
    <property type="match status" value="1"/>
</dbReference>
<dbReference type="PROSITE" id="PS51044">
    <property type="entry name" value="ZF_SP_RING"/>
    <property type="match status" value="1"/>
</dbReference>
<keyword evidence="14" id="KW-0175">Coiled coil</keyword>
<dbReference type="GO" id="GO:0005634">
    <property type="term" value="C:nucleus"/>
    <property type="evidence" value="ECO:0007669"/>
    <property type="project" value="UniProtKB-SubCell"/>
</dbReference>
<evidence type="ECO:0000256" key="14">
    <source>
        <dbReference type="SAM" id="Coils"/>
    </source>
</evidence>
<evidence type="ECO:0000256" key="15">
    <source>
        <dbReference type="SAM" id="MobiDB-lite"/>
    </source>
</evidence>
<feature type="domain" description="SP-RING-type" evidence="16">
    <location>
        <begin position="119"/>
        <end position="215"/>
    </location>
</feature>
<sequence>MYTRNNRFDEMEPINKTLELLESLPVEELPDGQKDEIREILKNLKKVEEEAQARIAVTRENDNNPKAFEGDLKIEKMFQVAEERVEELLGKTNDRPNPLFGAIERRLDGQPESSAASDQDEDIAVLGEKMNTVDPISKQPIKKPIKNRGCGHIYDESVITAWLQTEKRADKRPRCPVSGCGNKKTLTQRDLFDFPQYFDLLEAQQKNIVDDDEEIFTPQPPGPRVGAVVREVGPPSRIHTGQPKTPPPREQLPELTVVPSETGVPPKHPRELIDAIAVPAVTPQREKREDGVPSPDDLLKMMEVAERARNIEGLKEVTPAVQGEVHAPPTRCRRPPVKREQLIAQLGFFVNEVPAVGRHLRARYFGVVKESIATITEVARQVTGRMWLSHGQTFPATSTYGAPEIYLELKLLGWYSSEEQLKMRANLLAARPLFASHDLTLTIANIGEHTSVQSEAGPSESTQRCPVKQREPNRSPEVNKPEPATTSPATDGGTKKHCGNCVRLLGADHKGRRFGSLICSTCKTISFNLHADQGDCLQTPVCQHFHQQMLKPEALRDLSFINAGCKKCLAVKLEYMKSQHDIEKQRMTSRTQDAGQTDRDRQWLGDEEDSRDKANREDVDSTGVDT</sequence>
<dbReference type="Pfam" id="PF11789">
    <property type="entry name" value="zf-Nse"/>
    <property type="match status" value="1"/>
</dbReference>
<evidence type="ECO:0000256" key="10">
    <source>
        <dbReference type="ARBA" id="ARBA00023242"/>
    </source>
</evidence>
<dbReference type="PANTHER" id="PTHR21330">
    <property type="entry name" value="E3 SUMO-PROTEIN LIGASE NSE2"/>
    <property type="match status" value="1"/>
</dbReference>
<evidence type="ECO:0000256" key="4">
    <source>
        <dbReference type="ARBA" id="ARBA00020923"/>
    </source>
</evidence>
<evidence type="ECO:0000256" key="11">
    <source>
        <dbReference type="ARBA" id="ARBA00031731"/>
    </source>
</evidence>
<evidence type="ECO:0000256" key="12">
    <source>
        <dbReference type="ARBA" id="ARBA00032533"/>
    </source>
</evidence>
<keyword evidence="18" id="KW-1185">Reference proteome</keyword>
<dbReference type="Proteomes" id="UP001177023">
    <property type="component" value="Unassembled WGS sequence"/>
</dbReference>
<dbReference type="EMBL" id="CATQJA010002651">
    <property type="protein sequence ID" value="CAJ0577666.1"/>
    <property type="molecule type" value="Genomic_DNA"/>
</dbReference>
<dbReference type="GO" id="GO:0008270">
    <property type="term" value="F:zinc ion binding"/>
    <property type="evidence" value="ECO:0007669"/>
    <property type="project" value="UniProtKB-KW"/>
</dbReference>
<comment type="similarity">
    <text evidence="3">Belongs to the NSE2 family.</text>
</comment>
<evidence type="ECO:0000259" key="16">
    <source>
        <dbReference type="PROSITE" id="PS51044"/>
    </source>
</evidence>
<keyword evidence="7 13" id="KW-0863">Zinc-finger</keyword>
<evidence type="ECO:0000313" key="17">
    <source>
        <dbReference type="EMBL" id="CAJ0577666.1"/>
    </source>
</evidence>
<dbReference type="InterPro" id="IPR013083">
    <property type="entry name" value="Znf_RING/FYVE/PHD"/>
</dbReference>
<dbReference type="SUPFAM" id="SSF57850">
    <property type="entry name" value="RING/U-box"/>
    <property type="match status" value="1"/>
</dbReference>
<feature type="compositionally biased region" description="Basic and acidic residues" evidence="15">
    <location>
        <begin position="468"/>
        <end position="480"/>
    </location>
</feature>
<protein>
    <recommendedName>
        <fullName evidence="4">E3 SUMO-protein ligase NSE2</fullName>
    </recommendedName>
    <alternativeName>
        <fullName evidence="11">E3 SUMO-protein transferase NSE2</fullName>
    </alternativeName>
    <alternativeName>
        <fullName evidence="12">Non-structural maintenance of chromosomes element 2 homolog</fullName>
    </alternativeName>
</protein>
<dbReference type="CDD" id="cd16651">
    <property type="entry name" value="SPL-RING_NSE2"/>
    <property type="match status" value="1"/>
</dbReference>
<keyword evidence="6" id="KW-0479">Metal-binding</keyword>
<feature type="compositionally biased region" description="Basic and acidic residues" evidence="15">
    <location>
        <begin position="596"/>
        <end position="619"/>
    </location>
</feature>
<evidence type="ECO:0000256" key="7">
    <source>
        <dbReference type="ARBA" id="ARBA00022771"/>
    </source>
</evidence>
<dbReference type="GO" id="GO:0000724">
    <property type="term" value="P:double-strand break repair via homologous recombination"/>
    <property type="evidence" value="ECO:0007669"/>
    <property type="project" value="InterPro"/>
</dbReference>
<evidence type="ECO:0000256" key="9">
    <source>
        <dbReference type="ARBA" id="ARBA00022833"/>
    </source>
</evidence>
<reference evidence="17" key="1">
    <citation type="submission" date="2023-06" db="EMBL/GenBank/DDBJ databases">
        <authorList>
            <person name="Delattre M."/>
        </authorList>
    </citation>
    <scope>NUCLEOTIDE SEQUENCE</scope>
    <source>
        <strain evidence="17">AF72</strain>
    </source>
</reference>
<evidence type="ECO:0000256" key="8">
    <source>
        <dbReference type="ARBA" id="ARBA00022786"/>
    </source>
</evidence>
<feature type="non-terminal residue" evidence="17">
    <location>
        <position position="1"/>
    </location>
</feature>
<dbReference type="InterPro" id="IPR004181">
    <property type="entry name" value="Znf_MIZ"/>
</dbReference>
<evidence type="ECO:0000313" key="18">
    <source>
        <dbReference type="Proteomes" id="UP001177023"/>
    </source>
</evidence>
<dbReference type="Gene3D" id="3.30.40.10">
    <property type="entry name" value="Zinc/RING finger domain, C3HC4 (zinc finger)"/>
    <property type="match status" value="1"/>
</dbReference>
<keyword evidence="10" id="KW-0539">Nucleus</keyword>
<evidence type="ECO:0000256" key="5">
    <source>
        <dbReference type="ARBA" id="ARBA00022679"/>
    </source>
</evidence>
<gene>
    <name evidence="17" type="ORF">MSPICULIGERA_LOCUS15935</name>
</gene>
<dbReference type="AlphaFoldDB" id="A0AA36G3N3"/>
<comment type="subcellular location">
    <subcellularLocation>
        <location evidence="1">Nucleus</location>
    </subcellularLocation>
</comment>
<accession>A0AA36G3N3</accession>